<evidence type="ECO:0000313" key="1">
    <source>
        <dbReference type="EMBL" id="MST85928.1"/>
    </source>
</evidence>
<sequence length="819" mass="86425">MVTNRFCNIAISSLIVMGMTACSSDDPSNGGTQINSQADQISVLLNSTANRVTNYGNTTGAKAFTRALPTSGAPSLGLELPTKPTGNGWTALNSGDTKLADNAIVTINNMPSLSLDMNGKKLLLQKNLTLTGLTGGGTIYVPGGKTLTLEGVNSTTTNIIVYGGGKLVVTGVSTFTVESGASLMAKNSFYKSGDGNKEAANDQTFLGIDLINNGNILTGTEFHAKNITLDAGSQTQVGTNVTADEKLTAAGKLSAQIITATDASVTGTVVASKLFSLANSLTVNGAEAKVYGNYIKAGQYDDSKNKAATFIRQENGSNIYVGDNGLINTYTYYNTDGKGSKINLTNGTLAVLETKQIVTNDDNASFLTAPSGSTFGVYFKRAYKGSVADNTLLDWDDFAFDGGVNVRKLNKEDDFADITIPADKDIQCLGFNPDKKGTKTATNYQLLRPTAEVTYGINNDERNGRSATGVVVDGSNVYVCYHTNGTAQAGMLDYFTTTSDGHVTLQQSISAVDASKKNAVDWNNIVLDKEQHKLIGTGNGQKGGLITSLSLTDAGAFNTDASSTAGSTLEPLKATVLQKVTTTNDKTTGDGNAVIVNGDYYQVATLYGTETFNRSDLSGAYASKLGDAKYITKDDKNVYVSYVDGNDLKVNSYDASNVRLDNGSTLFNAGKFETFKGTNGKSVMAVDGNDIYVCLGKGGLAKYTNGTLTGLFIPKDATYTADGDNKKYSEGTTVTRGYCNGVCVKGDKIYIAYGSLGLIVINRSDMTATTEDAAKQTPEVARYTAGKSANFVAVDNNNNIYVAYGKNCLKVLKLVNKSR</sequence>
<dbReference type="RefSeq" id="WP_154535527.1">
    <property type="nucleotide sequence ID" value="NZ_VUNG01000063.1"/>
</dbReference>
<dbReference type="Proteomes" id="UP000438914">
    <property type="component" value="Unassembled WGS sequence"/>
</dbReference>
<gene>
    <name evidence="1" type="ORF">FYJ73_14850</name>
</gene>
<organism evidence="1 2">
    <name type="scientific">Hallella mizrahii</name>
    <dbReference type="NCBI Taxonomy" id="2606637"/>
    <lineage>
        <taxon>Bacteria</taxon>
        <taxon>Pseudomonadati</taxon>
        <taxon>Bacteroidota</taxon>
        <taxon>Bacteroidia</taxon>
        <taxon>Bacteroidales</taxon>
        <taxon>Prevotellaceae</taxon>
        <taxon>Hallella</taxon>
    </lineage>
</organism>
<evidence type="ECO:0008006" key="3">
    <source>
        <dbReference type="Google" id="ProtNLM"/>
    </source>
</evidence>
<accession>A0A7K0KJ49</accession>
<dbReference type="PROSITE" id="PS51257">
    <property type="entry name" value="PROKAR_LIPOPROTEIN"/>
    <property type="match status" value="1"/>
</dbReference>
<evidence type="ECO:0000313" key="2">
    <source>
        <dbReference type="Proteomes" id="UP000438914"/>
    </source>
</evidence>
<dbReference type="EMBL" id="VUNG01000063">
    <property type="protein sequence ID" value="MST85928.1"/>
    <property type="molecule type" value="Genomic_DNA"/>
</dbReference>
<proteinExistence type="predicted"/>
<comment type="caution">
    <text evidence="1">The sequence shown here is derived from an EMBL/GenBank/DDBJ whole genome shotgun (WGS) entry which is preliminary data.</text>
</comment>
<keyword evidence="2" id="KW-1185">Reference proteome</keyword>
<name>A0A7K0KJ49_9BACT</name>
<dbReference type="AlphaFoldDB" id="A0A7K0KJ49"/>
<protein>
    <recommendedName>
        <fullName evidence="3">Lipoprotein</fullName>
    </recommendedName>
</protein>
<reference evidence="1 2" key="1">
    <citation type="submission" date="2019-08" db="EMBL/GenBank/DDBJ databases">
        <title>In-depth cultivation of the pig gut microbiome towards novel bacterial diversity and tailored functional studies.</title>
        <authorList>
            <person name="Wylensek D."/>
            <person name="Hitch T.C.A."/>
            <person name="Clavel T."/>
        </authorList>
    </citation>
    <scope>NUCLEOTIDE SEQUENCE [LARGE SCALE GENOMIC DNA]</scope>
    <source>
        <strain evidence="1 2">LKV-178-WT-2A</strain>
    </source>
</reference>